<dbReference type="RefSeq" id="WP_219474660.1">
    <property type="nucleotide sequence ID" value="NZ_CP066882.1"/>
</dbReference>
<dbReference type="GO" id="GO:0009007">
    <property type="term" value="F:site-specific DNA-methyltransferase (adenine-specific) activity"/>
    <property type="evidence" value="ECO:0007669"/>
    <property type="project" value="UniProtKB-EC"/>
</dbReference>
<keyword evidence="6" id="KW-1185">Reference proteome</keyword>
<keyword evidence="2 5" id="KW-0808">Transferase</keyword>
<dbReference type="GO" id="GO:0032259">
    <property type="term" value="P:methylation"/>
    <property type="evidence" value="ECO:0007669"/>
    <property type="project" value="UniProtKB-KW"/>
</dbReference>
<dbReference type="Pfam" id="PF04556">
    <property type="entry name" value="DpnII"/>
    <property type="match status" value="1"/>
</dbReference>
<dbReference type="EMBL" id="CP066882">
    <property type="protein sequence ID" value="QYC30907.1"/>
    <property type="molecule type" value="Genomic_DNA"/>
</dbReference>
<dbReference type="PROSITE" id="PS00092">
    <property type="entry name" value="N6_MTASE"/>
    <property type="match status" value="1"/>
</dbReference>
<gene>
    <name evidence="5" type="ORF">HGD80_04020</name>
</gene>
<keyword evidence="1 5" id="KW-0489">Methyltransferase</keyword>
<evidence type="ECO:0000256" key="3">
    <source>
        <dbReference type="ARBA" id="ARBA00022691"/>
    </source>
</evidence>
<protein>
    <submittedName>
        <fullName evidence="5">Dam family site-specific DNA-(Adenine-N6)-methyltransferase</fullName>
        <ecNumber evidence="5">2.1.1.72</ecNumber>
    </submittedName>
</protein>
<reference evidence="5 6" key="1">
    <citation type="journal article" date="2021" name="Mol. Plant">
        <title>Genomic insights into the fast growth of paulownias and the formation of Paulownia witches' broom.</title>
        <authorList>
            <person name="Cao Y."/>
            <person name="Sun G."/>
            <person name="Zhai X."/>
            <person name="Xu P."/>
            <person name="Ma L."/>
            <person name="Deng M."/>
            <person name="Zhao Z."/>
            <person name="Yang H."/>
            <person name="Dong Y."/>
            <person name="Shang Z."/>
            <person name="Lv Y."/>
            <person name="Yan L."/>
            <person name="Liu H."/>
            <person name="Cao X."/>
            <person name="Li B."/>
            <person name="Wang Z."/>
            <person name="Zhao X."/>
            <person name="Yu H."/>
            <person name="Wang F."/>
            <person name="Ma W."/>
            <person name="Huang J."/>
            <person name="Fan G."/>
        </authorList>
    </citation>
    <scope>NUCLEOTIDE SEQUENCE [LARGE SCALE GENOMIC DNA]</scope>
    <source>
        <strain evidence="5 6">Zhengzhou</strain>
    </source>
</reference>
<dbReference type="NCBIfam" id="TIGR00571">
    <property type="entry name" value="dam"/>
    <property type="match status" value="1"/>
</dbReference>
<evidence type="ECO:0000259" key="4">
    <source>
        <dbReference type="Pfam" id="PF04556"/>
    </source>
</evidence>
<dbReference type="PANTHER" id="PTHR30481:SF3">
    <property type="entry name" value="DNA ADENINE METHYLASE"/>
    <property type="match status" value="1"/>
</dbReference>
<sequence>MSNTLKLKPFVKWAGGKTQLWPFLKVVMNVKYETYFEPFLGGGSVFFSLEPQKAVLSDINEELITAWHTLKSQSRDVVNLLKTYIKRLKLEKKDFYYQLRDQKTSSLDNISKTARFIFLNKTCFNGLYRVNSKNQFNSPFNGKNDVCLSTIINESNLKNITLFLKKNEIKIQNQDYATIVAQTQINDLLFCDPPYDSDTQTFNSYNASPFNQTNQKDLFESLKAAHLRGVKWVLTNHDTQLINHLYKDFNFIRIPVNRFINSQSCNRKNNTYETIITNFTLRDDQIKQINNLLFFKELKSTSYFLKDYVSWEKVNHFINQNEEIIKKWNKLKSKTEQEFYDKFELQWQELSNTFEFLPILLANNRFAKNEKFIYFNNQNQEITFDHQDKEVVINFIKESKLLTNVFVNSNFNQNIKDYIFGVLVGLDSNSRKNKSGVLLPNLIKTLLKTNNFNFQEEVLLTDILKGVELKETKRVDFVFKHNNINYLLECSFFNTSGSKINSELKRLVEFSKTINKFKNIQFIYVIEGPGLKKNASLLEKTLTETNVLFNIHRFQEFLKKIKQNCIF</sequence>
<name>A0ABX8TNR5_9MOLU</name>
<proteinExistence type="predicted"/>
<evidence type="ECO:0000313" key="5">
    <source>
        <dbReference type="EMBL" id="QYC30907.1"/>
    </source>
</evidence>
<evidence type="ECO:0000313" key="6">
    <source>
        <dbReference type="Proteomes" id="UP000825369"/>
    </source>
</evidence>
<evidence type="ECO:0000256" key="1">
    <source>
        <dbReference type="ARBA" id="ARBA00022603"/>
    </source>
</evidence>
<dbReference type="Proteomes" id="UP000825369">
    <property type="component" value="Chromosome"/>
</dbReference>
<feature type="domain" description="Restriction endonuclease type II DpnII-like" evidence="4">
    <location>
        <begin position="294"/>
        <end position="559"/>
    </location>
</feature>
<dbReference type="Pfam" id="PF02086">
    <property type="entry name" value="MethyltransfD12"/>
    <property type="match status" value="1"/>
</dbReference>
<keyword evidence="3" id="KW-0949">S-adenosyl-L-methionine</keyword>
<dbReference type="InterPro" id="IPR012327">
    <property type="entry name" value="MeTrfase_D12"/>
</dbReference>
<evidence type="ECO:0000256" key="2">
    <source>
        <dbReference type="ARBA" id="ARBA00022679"/>
    </source>
</evidence>
<dbReference type="InterPro" id="IPR007637">
    <property type="entry name" value="Restrct_endonuc_II_DpnII-like"/>
</dbReference>
<dbReference type="PANTHER" id="PTHR30481">
    <property type="entry name" value="DNA ADENINE METHYLASE"/>
    <property type="match status" value="1"/>
</dbReference>
<dbReference type="InterPro" id="IPR002052">
    <property type="entry name" value="DNA_methylase_N6_adenine_CS"/>
</dbReference>
<organism evidence="5 6">
    <name type="scientific">Paulownia witches'-broom phytoplasma</name>
    <dbReference type="NCBI Taxonomy" id="39647"/>
    <lineage>
        <taxon>Bacteria</taxon>
        <taxon>Bacillati</taxon>
        <taxon>Mycoplasmatota</taxon>
        <taxon>Mollicutes</taxon>
        <taxon>Acholeplasmatales</taxon>
        <taxon>Acholeplasmataceae</taxon>
        <taxon>Candidatus Phytoplasma</taxon>
        <taxon>16SrI (Aster yellows group)</taxon>
    </lineage>
</organism>
<dbReference type="EC" id="2.1.1.72" evidence="5"/>
<accession>A0ABX8TNR5</accession>